<dbReference type="RefSeq" id="WP_013762815.1">
    <property type="nucleotide sequence ID" value="NC_015510.1"/>
</dbReference>
<feature type="domain" description="Transposase DDE" evidence="1">
    <location>
        <begin position="32"/>
        <end position="142"/>
    </location>
</feature>
<dbReference type="Pfam" id="PF13737">
    <property type="entry name" value="DDE_Tnp_1_5"/>
    <property type="match status" value="1"/>
</dbReference>
<dbReference type="NCBIfam" id="NF033579">
    <property type="entry name" value="transpos_IS5_2"/>
    <property type="match status" value="1"/>
</dbReference>
<evidence type="ECO:0000313" key="4">
    <source>
        <dbReference type="EMBL" id="AEE53879.1"/>
    </source>
</evidence>
<sequence length="326" mass="37493">MSKVTKADQGSNKPKQKYQIENWSSYNQSLVNRGNITLYISDAAIKSWNETGPKARGGQYVYSDICIETIFMLKTVFKLAYRQATGFTQSLLVIMGCKELKVPCYTQVSRRVKELDIQPMVIKTKGSITIAIDSTGIKVFGEGEWKVRKHGYSKRRTWRKLHLGVDPQTGYIHCHTLTLNDIDDGSQLKDLIGQIKPKVKEGYLDGAYDHFECWETLIKQQINPVIPPRADAVIWYAKEPGDSPYYPRNMAIERIHEVDRANWKKESNYHRRSLAETTMFRFKTIHGPSFFSRKFETQQKETNIKIKLLNIMTAQGMPVSKPKMTA</sequence>
<dbReference type="Proteomes" id="UP000008461">
    <property type="component" value="Chromosome"/>
</dbReference>
<keyword evidence="5" id="KW-1185">Reference proteome</keyword>
<dbReference type="EMBL" id="CP002691">
    <property type="protein sequence ID" value="AEE53879.1"/>
    <property type="molecule type" value="Genomic_DNA"/>
</dbReference>
<dbReference type="EMBL" id="CP002691">
    <property type="protein sequence ID" value="AEE48251.1"/>
    <property type="molecule type" value="Genomic_DNA"/>
</dbReference>
<dbReference type="eggNOG" id="COG3039">
    <property type="taxonomic scope" value="Bacteria"/>
</dbReference>
<accession>F4KX23</accession>
<dbReference type="KEGG" id="hhy:Halhy_6057"/>
<evidence type="ECO:0000313" key="2">
    <source>
        <dbReference type="EMBL" id="AEE48251.1"/>
    </source>
</evidence>
<evidence type="ECO:0000313" key="3">
    <source>
        <dbReference type="EMBL" id="AEE52765.1"/>
    </source>
</evidence>
<dbReference type="OrthoDB" id="1102235at2"/>
<dbReference type="HOGENOM" id="CLU_062982_1_0_10"/>
<dbReference type="AlphaFoldDB" id="F4KX23"/>
<dbReference type="PANTHER" id="PTHR34631">
    <property type="match status" value="1"/>
</dbReference>
<dbReference type="PANTHER" id="PTHR34631:SF3">
    <property type="entry name" value="ISSOD12 TRANSPOSASE TNPA_ISSOD12"/>
    <property type="match status" value="1"/>
</dbReference>
<organism evidence="2 5">
    <name type="scientific">Haliscomenobacter hydrossis (strain ATCC 27775 / DSM 1100 / LMG 10767 / O)</name>
    <dbReference type="NCBI Taxonomy" id="760192"/>
    <lineage>
        <taxon>Bacteria</taxon>
        <taxon>Pseudomonadati</taxon>
        <taxon>Bacteroidota</taxon>
        <taxon>Saprospiria</taxon>
        <taxon>Saprospirales</taxon>
        <taxon>Haliscomenobacteraceae</taxon>
        <taxon>Haliscomenobacter</taxon>
    </lineage>
</organism>
<dbReference type="EMBL" id="CP002691">
    <property type="protein sequence ID" value="AEE52765.1"/>
    <property type="molecule type" value="Genomic_DNA"/>
</dbReference>
<name>F4KX23_HALH1</name>
<gene>
    <name evidence="2" type="ordered locus">Halhy_0339</name>
    <name evidence="3" type="ordered locus">Halhy_4937</name>
    <name evidence="4" type="ordered locus">Halhy_6057</name>
</gene>
<dbReference type="KEGG" id="hhy:Halhy_0339"/>
<reference key="2">
    <citation type="submission" date="2011-04" db="EMBL/GenBank/DDBJ databases">
        <title>Complete sequence of chromosome of Haliscomenobacter hydrossis DSM 1100.</title>
        <authorList>
            <consortium name="US DOE Joint Genome Institute (JGI-PGF)"/>
            <person name="Lucas S."/>
            <person name="Han J."/>
            <person name="Lapidus A."/>
            <person name="Bruce D."/>
            <person name="Goodwin L."/>
            <person name="Pitluck S."/>
            <person name="Peters L."/>
            <person name="Kyrpides N."/>
            <person name="Mavromatis K."/>
            <person name="Ivanova N."/>
            <person name="Ovchinnikova G."/>
            <person name="Pagani I."/>
            <person name="Daligault H."/>
            <person name="Detter J.C."/>
            <person name="Han C."/>
            <person name="Land M."/>
            <person name="Hauser L."/>
            <person name="Markowitz V."/>
            <person name="Cheng J.-F."/>
            <person name="Hugenholtz P."/>
            <person name="Woyke T."/>
            <person name="Wu D."/>
            <person name="Verbarg S."/>
            <person name="Frueling A."/>
            <person name="Brambilla E."/>
            <person name="Klenk H.-P."/>
            <person name="Eisen J.A."/>
        </authorList>
    </citation>
    <scope>NUCLEOTIDE SEQUENCE</scope>
    <source>
        <strain>DSM 1100</strain>
    </source>
</reference>
<dbReference type="InterPro" id="IPR025668">
    <property type="entry name" value="Tnp_DDE_dom"/>
</dbReference>
<dbReference type="KEGG" id="hhy:Halhy_4937"/>
<dbReference type="InterPro" id="IPR053172">
    <property type="entry name" value="Tn903_transposase"/>
</dbReference>
<proteinExistence type="predicted"/>
<reference evidence="2 5" key="1">
    <citation type="journal article" date="2011" name="Stand. Genomic Sci.">
        <title>Complete genome sequence of Haliscomenobacter hydrossis type strain (O).</title>
        <authorList>
            <consortium name="US DOE Joint Genome Institute (JGI-PGF)"/>
            <person name="Daligault H."/>
            <person name="Lapidus A."/>
            <person name="Zeytun A."/>
            <person name="Nolan M."/>
            <person name="Lucas S."/>
            <person name="Del Rio T.G."/>
            <person name="Tice H."/>
            <person name="Cheng J.F."/>
            <person name="Tapia R."/>
            <person name="Han C."/>
            <person name="Goodwin L."/>
            <person name="Pitluck S."/>
            <person name="Liolios K."/>
            <person name="Pagani I."/>
            <person name="Ivanova N."/>
            <person name="Huntemann M."/>
            <person name="Mavromatis K."/>
            <person name="Mikhailova N."/>
            <person name="Pati A."/>
            <person name="Chen A."/>
            <person name="Palaniappan K."/>
            <person name="Land M."/>
            <person name="Hauser L."/>
            <person name="Brambilla E.M."/>
            <person name="Rohde M."/>
            <person name="Verbarg S."/>
            <person name="Goker M."/>
            <person name="Bristow J."/>
            <person name="Eisen J.A."/>
            <person name="Markowitz V."/>
            <person name="Hugenholtz P."/>
            <person name="Kyrpides N.C."/>
            <person name="Klenk H.P."/>
            <person name="Woyke T."/>
        </authorList>
    </citation>
    <scope>NUCLEOTIDE SEQUENCE [LARGE SCALE GENOMIC DNA]</scope>
    <source>
        <strain evidence="5">ATCC 27775 / DSM 1100 / LMG 10767 / O</strain>
        <strain evidence="2">DSM 1100</strain>
    </source>
</reference>
<evidence type="ECO:0000313" key="5">
    <source>
        <dbReference type="Proteomes" id="UP000008461"/>
    </source>
</evidence>
<dbReference type="STRING" id="760192.Halhy_0339"/>
<protein>
    <submittedName>
        <fullName evidence="2">Transposase IS4 family protein</fullName>
    </submittedName>
</protein>
<evidence type="ECO:0000259" key="1">
    <source>
        <dbReference type="Pfam" id="PF13737"/>
    </source>
</evidence>
<dbReference type="InterPro" id="IPR053520">
    <property type="entry name" value="Transposase_Tn903"/>
</dbReference>